<gene>
    <name evidence="1" type="ORF">F480_05345</name>
</gene>
<dbReference type="Proteomes" id="UP000078358">
    <property type="component" value="Unassembled WGS sequence"/>
</dbReference>
<evidence type="ECO:0000313" key="2">
    <source>
        <dbReference type="Proteomes" id="UP000078358"/>
    </source>
</evidence>
<dbReference type="PATRIC" id="fig|1261658.3.peg.1050"/>
<name>A0A179CZ48_BIBTR</name>
<evidence type="ECO:0000313" key="1">
    <source>
        <dbReference type="EMBL" id="OAQ14890.1"/>
    </source>
</evidence>
<comment type="caution">
    <text evidence="1">The sequence shown here is derived from an EMBL/GenBank/DDBJ whole genome shotgun (WGS) entry which is preliminary data.</text>
</comment>
<accession>A0A179CZ48</accession>
<dbReference type="RefSeq" id="WP_156508439.1">
    <property type="nucleotide sequence ID" value="NZ_JACI01000002.1"/>
</dbReference>
<sequence length="55" mass="6494">MDKAKIQKQLEECYKDRELILNIIKETNSTRHQKVLLPEVENKISILEKKLSSLI</sequence>
<reference evidence="1 2" key="1">
    <citation type="submission" date="2014-01" db="EMBL/GenBank/DDBJ databases">
        <authorList>
            <person name="Zuccon D."/>
        </authorList>
    </citation>
    <scope>NUCLEOTIDE SEQUENCE [LARGE SCALE GENOMIC DNA]</scope>
    <source>
        <strain evidence="1 2">Y31</strain>
    </source>
</reference>
<protein>
    <submittedName>
        <fullName evidence="1">Uncharacterized protein</fullName>
    </submittedName>
</protein>
<proteinExistence type="predicted"/>
<dbReference type="EMBL" id="JACI01000002">
    <property type="protein sequence ID" value="OAQ14890.1"/>
    <property type="molecule type" value="Genomic_DNA"/>
</dbReference>
<organism evidence="1 2">
    <name type="scientific">Bibersteinia trehalosi Y31</name>
    <dbReference type="NCBI Taxonomy" id="1261658"/>
    <lineage>
        <taxon>Bacteria</taxon>
        <taxon>Pseudomonadati</taxon>
        <taxon>Pseudomonadota</taxon>
        <taxon>Gammaproteobacteria</taxon>
        <taxon>Pasteurellales</taxon>
        <taxon>Pasteurellaceae</taxon>
        <taxon>Bibersteinia</taxon>
    </lineage>
</organism>
<dbReference type="AlphaFoldDB" id="A0A179CZ48"/>